<dbReference type="Gene3D" id="3.40.30.10">
    <property type="entry name" value="Glutaredoxin"/>
    <property type="match status" value="1"/>
</dbReference>
<organism evidence="1 2">
    <name type="scientific">Pedobacter ginsenosidimutans</name>
    <dbReference type="NCBI Taxonomy" id="687842"/>
    <lineage>
        <taxon>Bacteria</taxon>
        <taxon>Pseudomonadati</taxon>
        <taxon>Bacteroidota</taxon>
        <taxon>Sphingobacteriia</taxon>
        <taxon>Sphingobacteriales</taxon>
        <taxon>Sphingobacteriaceae</taxon>
        <taxon>Pedobacter</taxon>
    </lineage>
</organism>
<evidence type="ECO:0000313" key="2">
    <source>
        <dbReference type="Proteomes" id="UP000051950"/>
    </source>
</evidence>
<evidence type="ECO:0000313" key="1">
    <source>
        <dbReference type="EMBL" id="KRT17852.1"/>
    </source>
</evidence>
<dbReference type="AlphaFoldDB" id="A0A0T5VVF9"/>
<accession>A0A0T5VVF9</accession>
<comment type="caution">
    <text evidence="1">The sequence shown here is derived from an EMBL/GenBank/DDBJ whole genome shotgun (WGS) entry which is preliminary data.</text>
</comment>
<dbReference type="SUPFAM" id="SSF52833">
    <property type="entry name" value="Thioredoxin-like"/>
    <property type="match status" value="1"/>
</dbReference>
<sequence>MPASRQLAKQFSGKRVSFVYLSIDEKFDSCEKASKEEDLDSNTYSFLLLNPKESGILKLIQFKTIPRYLLFDKNGKSVHENAPDRQVPN</sequence>
<dbReference type="Proteomes" id="UP000051950">
    <property type="component" value="Unassembled WGS sequence"/>
</dbReference>
<keyword evidence="2" id="KW-1185">Reference proteome</keyword>
<name>A0A0T5VVF9_9SPHI</name>
<dbReference type="STRING" id="687842.ASU31_00730"/>
<reference evidence="1 2" key="1">
    <citation type="submission" date="2015-11" db="EMBL/GenBank/DDBJ databases">
        <title>Sequence of Pedobacter ginsenosidimutans.</title>
        <authorList>
            <person name="Carson E."/>
            <person name="Keyser V."/>
            <person name="Newman J."/>
            <person name="Miller J."/>
        </authorList>
    </citation>
    <scope>NUCLEOTIDE SEQUENCE [LARGE SCALE GENOMIC DNA]</scope>
    <source>
        <strain evidence="1 2">KACC 14530</strain>
    </source>
</reference>
<proteinExistence type="predicted"/>
<gene>
    <name evidence="1" type="ORF">ASU31_00730</name>
</gene>
<dbReference type="EMBL" id="LMZQ01000001">
    <property type="protein sequence ID" value="KRT17852.1"/>
    <property type="molecule type" value="Genomic_DNA"/>
</dbReference>
<protein>
    <submittedName>
        <fullName evidence="1">Uncharacterized protein</fullName>
    </submittedName>
</protein>
<dbReference type="InterPro" id="IPR036249">
    <property type="entry name" value="Thioredoxin-like_sf"/>
</dbReference>